<dbReference type="InterPro" id="IPR051806">
    <property type="entry name" value="HAD-like_SPP"/>
</dbReference>
<dbReference type="OrthoDB" id="9797743at2"/>
<dbReference type="CDD" id="cd07505">
    <property type="entry name" value="HAD_BPGM-like"/>
    <property type="match status" value="1"/>
</dbReference>
<gene>
    <name evidence="1" type="ORF">FPL22_12130</name>
</gene>
<dbReference type="PANTHER" id="PTHR43481">
    <property type="entry name" value="FRUCTOSE-1-PHOSPHATE PHOSPHATASE"/>
    <property type="match status" value="1"/>
</dbReference>
<dbReference type="Gene3D" id="1.10.150.240">
    <property type="entry name" value="Putative phosphatase, domain 2"/>
    <property type="match status" value="1"/>
</dbReference>
<dbReference type="Proteomes" id="UP000315648">
    <property type="component" value="Unassembled WGS sequence"/>
</dbReference>
<dbReference type="EMBL" id="VMBG01000002">
    <property type="protein sequence ID" value="TSJ76861.1"/>
    <property type="molecule type" value="Genomic_DNA"/>
</dbReference>
<sequence length="199" mass="21456">MQLDIPAGDFAGYIFDLDGTLINTMPLHYRAWDSAMRQHGLGEVLNEDLFYSLGGVPTVRVAELIGAHYGLVVDPLKVEHTKEGFFLTMLDAVEHIAPVVEFARRMSLTHPVSIATGGMPEIALPAIKAAGLDDLFKIVVTPKDVGPGRGKPEPDMFLEAARQMGVPPAQCLVFEDAEPGIRAALAAGMQVVRVPSRVV</sequence>
<dbReference type="SFLD" id="SFLDS00003">
    <property type="entry name" value="Haloacid_Dehalogenase"/>
    <property type="match status" value="1"/>
</dbReference>
<proteinExistence type="predicted"/>
<dbReference type="AlphaFoldDB" id="A0A556QJS8"/>
<dbReference type="InterPro" id="IPR006439">
    <property type="entry name" value="HAD-SF_hydro_IA"/>
</dbReference>
<dbReference type="RefSeq" id="WP_144230682.1">
    <property type="nucleotide sequence ID" value="NZ_CBCRVV010000017.1"/>
</dbReference>
<evidence type="ECO:0000313" key="2">
    <source>
        <dbReference type="Proteomes" id="UP000315648"/>
    </source>
</evidence>
<name>A0A556QJS8_9BACT</name>
<protein>
    <submittedName>
        <fullName evidence="1">HAD family phosphatase</fullName>
    </submittedName>
</protein>
<dbReference type="InterPro" id="IPR023198">
    <property type="entry name" value="PGP-like_dom2"/>
</dbReference>
<dbReference type="NCBIfam" id="TIGR01509">
    <property type="entry name" value="HAD-SF-IA-v3"/>
    <property type="match status" value="1"/>
</dbReference>
<dbReference type="PANTHER" id="PTHR43481:SF4">
    <property type="entry name" value="GLYCEROL-1-PHOSPHATE PHOSPHOHYDROLASE 1-RELATED"/>
    <property type="match status" value="1"/>
</dbReference>
<dbReference type="GO" id="GO:0050308">
    <property type="term" value="F:sugar-phosphatase activity"/>
    <property type="evidence" value="ECO:0007669"/>
    <property type="project" value="TreeGrafter"/>
</dbReference>
<evidence type="ECO:0000313" key="1">
    <source>
        <dbReference type="EMBL" id="TSJ76861.1"/>
    </source>
</evidence>
<dbReference type="InterPro" id="IPR036412">
    <property type="entry name" value="HAD-like_sf"/>
</dbReference>
<dbReference type="Gene3D" id="3.40.50.1000">
    <property type="entry name" value="HAD superfamily/HAD-like"/>
    <property type="match status" value="1"/>
</dbReference>
<comment type="caution">
    <text evidence="1">The sequence shown here is derived from an EMBL/GenBank/DDBJ whole genome shotgun (WGS) entry which is preliminary data.</text>
</comment>
<accession>A0A556QJS8</accession>
<keyword evidence="2" id="KW-1185">Reference proteome</keyword>
<dbReference type="SUPFAM" id="SSF56784">
    <property type="entry name" value="HAD-like"/>
    <property type="match status" value="1"/>
</dbReference>
<dbReference type="SFLD" id="SFLDG01129">
    <property type="entry name" value="C1.5:_HAD__Beta-PGM__Phosphata"/>
    <property type="match status" value="1"/>
</dbReference>
<reference evidence="1 2" key="1">
    <citation type="submission" date="2019-07" db="EMBL/GenBank/DDBJ databases">
        <title>Description of 53C-WASEF.</title>
        <authorList>
            <person name="Pitt A."/>
            <person name="Hahn M.W."/>
        </authorList>
    </citation>
    <scope>NUCLEOTIDE SEQUENCE [LARGE SCALE GENOMIC DNA]</scope>
    <source>
        <strain evidence="1 2">53C-WASEF</strain>
    </source>
</reference>
<dbReference type="InterPro" id="IPR023214">
    <property type="entry name" value="HAD_sf"/>
</dbReference>
<dbReference type="Pfam" id="PF00702">
    <property type="entry name" value="Hydrolase"/>
    <property type="match status" value="1"/>
</dbReference>
<organism evidence="1 2">
    <name type="scientific">Rariglobus hedericola</name>
    <dbReference type="NCBI Taxonomy" id="2597822"/>
    <lineage>
        <taxon>Bacteria</taxon>
        <taxon>Pseudomonadati</taxon>
        <taxon>Verrucomicrobiota</taxon>
        <taxon>Opitutia</taxon>
        <taxon>Opitutales</taxon>
        <taxon>Opitutaceae</taxon>
        <taxon>Rariglobus</taxon>
    </lineage>
</organism>